<feature type="region of interest" description="Disordered" evidence="11">
    <location>
        <begin position="106"/>
        <end position="126"/>
    </location>
</feature>
<evidence type="ECO:0000256" key="10">
    <source>
        <dbReference type="ARBA" id="ARBA00023180"/>
    </source>
</evidence>
<dbReference type="EMBL" id="AQGS01000272">
    <property type="protein sequence ID" value="EPS40849.1"/>
    <property type="molecule type" value="Genomic_DNA"/>
</dbReference>
<comment type="caution">
    <text evidence="14">The sequence shown here is derived from an EMBL/GenBank/DDBJ whole genome shotgun (WGS) entry which is preliminary data.</text>
</comment>
<proteinExistence type="inferred from homology"/>
<feature type="compositionally biased region" description="Basic residues" evidence="11">
    <location>
        <begin position="107"/>
        <end position="116"/>
    </location>
</feature>
<keyword evidence="4 12" id="KW-0812">Transmembrane</keyword>
<feature type="transmembrane region" description="Helical" evidence="12">
    <location>
        <begin position="80"/>
        <end position="100"/>
    </location>
</feature>
<dbReference type="GO" id="GO:0015677">
    <property type="term" value="P:copper ion import"/>
    <property type="evidence" value="ECO:0007669"/>
    <property type="project" value="TreeGrafter"/>
</dbReference>
<feature type="domain" description="FAD-binding FR-type" evidence="13">
    <location>
        <begin position="397"/>
        <end position="528"/>
    </location>
</feature>
<dbReference type="AlphaFoldDB" id="S8AD53"/>
<evidence type="ECO:0000256" key="12">
    <source>
        <dbReference type="SAM" id="Phobius"/>
    </source>
</evidence>
<dbReference type="OMA" id="HPFTIFS"/>
<reference evidence="14 15" key="1">
    <citation type="journal article" date="2013" name="PLoS Genet.">
        <title>Genomic mechanisms accounting for the adaptation to parasitism in nematode-trapping fungi.</title>
        <authorList>
            <person name="Meerupati T."/>
            <person name="Andersson K.M."/>
            <person name="Friman E."/>
            <person name="Kumar D."/>
            <person name="Tunlid A."/>
            <person name="Ahren D."/>
        </authorList>
    </citation>
    <scope>NUCLEOTIDE SEQUENCE [LARGE SCALE GENOMIC DNA]</scope>
    <source>
        <strain evidence="14 15">CBS 200.50</strain>
    </source>
</reference>
<dbReference type="Pfam" id="PF01794">
    <property type="entry name" value="Ferric_reduct"/>
    <property type="match status" value="1"/>
</dbReference>
<comment type="similarity">
    <text evidence="2">Belongs to the ferric reductase (FRE) family.</text>
</comment>
<keyword evidence="5" id="KW-0249">Electron transport</keyword>
<evidence type="ECO:0000256" key="5">
    <source>
        <dbReference type="ARBA" id="ARBA00022982"/>
    </source>
</evidence>
<dbReference type="HOGENOM" id="CLU_010365_5_1_1"/>
<dbReference type="InterPro" id="IPR051410">
    <property type="entry name" value="Ferric/Cupric_Reductase"/>
</dbReference>
<keyword evidence="15" id="KW-1185">Reference proteome</keyword>
<dbReference type="InterPro" id="IPR039261">
    <property type="entry name" value="FNR_nucleotide-bd"/>
</dbReference>
<dbReference type="SFLD" id="SFLDG01168">
    <property type="entry name" value="Ferric_reductase_subgroup_(FRE"/>
    <property type="match status" value="1"/>
</dbReference>
<dbReference type="Gene3D" id="3.40.50.80">
    <property type="entry name" value="Nucleotide-binding domain of ferredoxin-NADP reductase (FNR) module"/>
    <property type="match status" value="1"/>
</dbReference>
<dbReference type="InterPro" id="IPR013112">
    <property type="entry name" value="FAD-bd_8"/>
</dbReference>
<dbReference type="STRING" id="1284197.S8AD53"/>
<reference evidence="15" key="2">
    <citation type="submission" date="2013-04" db="EMBL/GenBank/DDBJ databases">
        <title>Genomic mechanisms accounting for the adaptation to parasitism in nematode-trapping fungi.</title>
        <authorList>
            <person name="Ahren D.G."/>
        </authorList>
    </citation>
    <scope>NUCLEOTIDE SEQUENCE [LARGE SCALE GENOMIC DNA]</scope>
    <source>
        <strain evidence="15">CBS 200.50</strain>
    </source>
</reference>
<keyword evidence="7" id="KW-0560">Oxidoreductase</keyword>
<evidence type="ECO:0000256" key="7">
    <source>
        <dbReference type="ARBA" id="ARBA00023002"/>
    </source>
</evidence>
<accession>S8AD53</accession>
<evidence type="ECO:0000256" key="8">
    <source>
        <dbReference type="ARBA" id="ARBA00023065"/>
    </source>
</evidence>
<evidence type="ECO:0000256" key="4">
    <source>
        <dbReference type="ARBA" id="ARBA00022692"/>
    </source>
</evidence>
<evidence type="ECO:0000256" key="9">
    <source>
        <dbReference type="ARBA" id="ARBA00023136"/>
    </source>
</evidence>
<sequence>MSPRHPYPSRSTGSTSSLDLPFPLSVAQDDDDTLDMWWPSSVFNTRPVLSERVSEFVKRAEGGDRLAIVNALQFSRRLGICYNVACVLFPIGVFVVRKTLAKIERQRRTKRKKEKGKVRVREEGNETPLKKDTVEISVTEVTSANASSSSSASNVPIGDVDDKSKPLLQKPSKLQIPWYTLLYRRIKGYLGYQRPNDRQGRVMPTNGISFVNGFFFFLTIFLAIYRIYWPRDTINNAQLRFFLMADRWGIIFAMNQPLNYLLAAKTSPIKYLTGWSYEQHVIFHMAVSVMSLYSSLFHFAGMYGVYRMFIAPTGQTFLDILTHRDILFGVLSFTSFWIFGFLSTDKVRSKSYELFLTCHIIFSGLAMSCLYFHHKTTRIYVVWAMIIWIVDRIVYRAYRKRWTAEATVKVLDESTVRVTMKNFGGTNRQLTNGSTAARGGNWKWEPASHVFLTVPGWSRFQAHPFTILSAPAGHDLDFDGEAGQWEGKDTVLVVRKLEGFTAGLFDMADSEMKVNVVVDGPYGSNHARETLRDCQKCIFIAGGSGIAVVWPLMCEVIRRETEKAKVRKIKKMKIVLMWLVMEEKHHRWCKEELEELERAERAMPRELEVEVRKYVTRGPSGFRPDLATEITNIVEDDTGTERKSGVVVCGPDGMVRQVRSTGYDLLWKGRDVEIMAEKFGW</sequence>
<dbReference type="CDD" id="cd06186">
    <property type="entry name" value="NOX_Duox_like_FAD_NADP"/>
    <property type="match status" value="1"/>
</dbReference>
<evidence type="ECO:0000256" key="3">
    <source>
        <dbReference type="ARBA" id="ARBA00022448"/>
    </source>
</evidence>
<comment type="subcellular location">
    <subcellularLocation>
        <location evidence="1">Membrane</location>
        <topology evidence="1">Multi-pass membrane protein</topology>
    </subcellularLocation>
</comment>
<dbReference type="InterPro" id="IPR013130">
    <property type="entry name" value="Fe3_Rdtase_TM_dom"/>
</dbReference>
<evidence type="ECO:0000256" key="2">
    <source>
        <dbReference type="ARBA" id="ARBA00006278"/>
    </source>
</evidence>
<feature type="transmembrane region" description="Helical" evidence="12">
    <location>
        <begin position="354"/>
        <end position="373"/>
    </location>
</feature>
<name>S8AD53_DACHA</name>
<dbReference type="SFLD" id="SFLDS00052">
    <property type="entry name" value="Ferric_Reductase_Domain"/>
    <property type="match status" value="1"/>
</dbReference>
<feature type="transmembrane region" description="Helical" evidence="12">
    <location>
        <begin position="282"/>
        <end position="306"/>
    </location>
</feature>
<dbReference type="GO" id="GO:0000293">
    <property type="term" value="F:ferric-chelate reductase activity"/>
    <property type="evidence" value="ECO:0007669"/>
    <property type="project" value="UniProtKB-ARBA"/>
</dbReference>
<feature type="transmembrane region" description="Helical" evidence="12">
    <location>
        <begin position="241"/>
        <end position="262"/>
    </location>
</feature>
<evidence type="ECO:0000256" key="1">
    <source>
        <dbReference type="ARBA" id="ARBA00004141"/>
    </source>
</evidence>
<dbReference type="Pfam" id="PF08030">
    <property type="entry name" value="NAD_binding_6"/>
    <property type="match status" value="1"/>
</dbReference>
<dbReference type="GO" id="GO:0006879">
    <property type="term" value="P:intracellular iron ion homeostasis"/>
    <property type="evidence" value="ECO:0007669"/>
    <property type="project" value="TreeGrafter"/>
</dbReference>
<keyword evidence="8" id="KW-0406">Ion transport</keyword>
<feature type="transmembrane region" description="Helical" evidence="12">
    <location>
        <begin position="208"/>
        <end position="229"/>
    </location>
</feature>
<dbReference type="SUPFAM" id="SSF52343">
    <property type="entry name" value="Ferredoxin reductase-like, C-terminal NADP-linked domain"/>
    <property type="match status" value="1"/>
</dbReference>
<dbReference type="OrthoDB" id="17725at2759"/>
<protein>
    <recommendedName>
        <fullName evidence="13">FAD-binding FR-type domain-containing protein</fullName>
    </recommendedName>
</protein>
<dbReference type="Proteomes" id="UP000015100">
    <property type="component" value="Unassembled WGS sequence"/>
</dbReference>
<dbReference type="PANTHER" id="PTHR32361">
    <property type="entry name" value="FERRIC/CUPRIC REDUCTASE TRANSMEMBRANE COMPONENT"/>
    <property type="match status" value="1"/>
</dbReference>
<feature type="compositionally biased region" description="Basic and acidic residues" evidence="11">
    <location>
        <begin position="117"/>
        <end position="126"/>
    </location>
</feature>
<keyword evidence="6 12" id="KW-1133">Transmembrane helix</keyword>
<feature type="transmembrane region" description="Helical" evidence="12">
    <location>
        <begin position="379"/>
        <end position="395"/>
    </location>
</feature>
<dbReference type="GO" id="GO:0005886">
    <property type="term" value="C:plasma membrane"/>
    <property type="evidence" value="ECO:0007669"/>
    <property type="project" value="TreeGrafter"/>
</dbReference>
<dbReference type="InterPro" id="IPR017927">
    <property type="entry name" value="FAD-bd_FR_type"/>
</dbReference>
<dbReference type="GO" id="GO:0006826">
    <property type="term" value="P:iron ion transport"/>
    <property type="evidence" value="ECO:0007669"/>
    <property type="project" value="TreeGrafter"/>
</dbReference>
<keyword evidence="9 12" id="KW-0472">Membrane</keyword>
<evidence type="ECO:0000313" key="14">
    <source>
        <dbReference type="EMBL" id="EPS40849.1"/>
    </source>
</evidence>
<dbReference type="PANTHER" id="PTHR32361:SF9">
    <property type="entry name" value="FERRIC REDUCTASE TRANSMEMBRANE COMPONENT 3-RELATED"/>
    <property type="match status" value="1"/>
</dbReference>
<gene>
    <name evidence="14" type="ORF">H072_5267</name>
</gene>
<feature type="transmembrane region" description="Helical" evidence="12">
    <location>
        <begin position="326"/>
        <end position="342"/>
    </location>
</feature>
<evidence type="ECO:0000259" key="13">
    <source>
        <dbReference type="PROSITE" id="PS51384"/>
    </source>
</evidence>
<evidence type="ECO:0000313" key="15">
    <source>
        <dbReference type="Proteomes" id="UP000015100"/>
    </source>
</evidence>
<keyword evidence="10" id="KW-0325">Glycoprotein</keyword>
<keyword evidence="3" id="KW-0813">Transport</keyword>
<dbReference type="PROSITE" id="PS51384">
    <property type="entry name" value="FAD_FR"/>
    <property type="match status" value="1"/>
</dbReference>
<organism evidence="14 15">
    <name type="scientific">Dactylellina haptotyla (strain CBS 200.50)</name>
    <name type="common">Nematode-trapping fungus</name>
    <name type="synonym">Monacrosporium haptotylum</name>
    <dbReference type="NCBI Taxonomy" id="1284197"/>
    <lineage>
        <taxon>Eukaryota</taxon>
        <taxon>Fungi</taxon>
        <taxon>Dikarya</taxon>
        <taxon>Ascomycota</taxon>
        <taxon>Pezizomycotina</taxon>
        <taxon>Orbiliomycetes</taxon>
        <taxon>Orbiliales</taxon>
        <taxon>Orbiliaceae</taxon>
        <taxon>Dactylellina</taxon>
    </lineage>
</organism>
<dbReference type="eggNOG" id="KOG0039">
    <property type="taxonomic scope" value="Eukaryota"/>
</dbReference>
<evidence type="ECO:0000256" key="11">
    <source>
        <dbReference type="SAM" id="MobiDB-lite"/>
    </source>
</evidence>
<dbReference type="InterPro" id="IPR013121">
    <property type="entry name" value="Fe_red_NAD-bd_6"/>
</dbReference>
<evidence type="ECO:0000256" key="6">
    <source>
        <dbReference type="ARBA" id="ARBA00022989"/>
    </source>
</evidence>
<dbReference type="Pfam" id="PF08022">
    <property type="entry name" value="FAD_binding_8"/>
    <property type="match status" value="1"/>
</dbReference>